<gene>
    <name evidence="1" type="ORF">MQH31_09705</name>
</gene>
<dbReference type="RefSeq" id="WP_243011862.1">
    <property type="nucleotide sequence ID" value="NZ_JALGAR010000002.1"/>
</dbReference>
<proteinExistence type="predicted"/>
<keyword evidence="2" id="KW-1185">Reference proteome</keyword>
<dbReference type="EMBL" id="JALGAR010000002">
    <property type="protein sequence ID" value="MCI4658078.1"/>
    <property type="molecule type" value="Genomic_DNA"/>
</dbReference>
<dbReference type="AlphaFoldDB" id="A0AA41QWW4"/>
<comment type="caution">
    <text evidence="1">The sequence shown here is derived from an EMBL/GenBank/DDBJ whole genome shotgun (WGS) entry which is preliminary data.</text>
</comment>
<organism evidence="1 2">
    <name type="scientific">Cryobacterium zhongshanensis</name>
    <dbReference type="NCBI Taxonomy" id="2928153"/>
    <lineage>
        <taxon>Bacteria</taxon>
        <taxon>Bacillati</taxon>
        <taxon>Actinomycetota</taxon>
        <taxon>Actinomycetes</taxon>
        <taxon>Micrococcales</taxon>
        <taxon>Microbacteriaceae</taxon>
        <taxon>Cryobacterium</taxon>
    </lineage>
</organism>
<evidence type="ECO:0000313" key="1">
    <source>
        <dbReference type="EMBL" id="MCI4658078.1"/>
    </source>
</evidence>
<evidence type="ECO:0000313" key="2">
    <source>
        <dbReference type="Proteomes" id="UP001165341"/>
    </source>
</evidence>
<accession>A0AA41QWW4</accession>
<sequence>MTLAPLKAGVRTPYGEARSTGTVVTTNTERYIGAYQETTNLYKLGARYYDATTGRFTQSDPAGQEANPNIYAGCNPINSKDASGFAVSPCGATSVILGLASFALGVAAVALAPFAGGPSLPVMAALWEPLVSRWGQEVRRLASSTCRQTVLVELHPVAKRD</sequence>
<name>A0AA41QWW4_9MICO</name>
<reference evidence="1" key="1">
    <citation type="submission" date="2022-03" db="EMBL/GenBank/DDBJ databases">
        <title>Cryobacterium sp. nov. strain ZS14-85, isolated from Antarctic soil.</title>
        <authorList>
            <person name="Li J."/>
            <person name="Niu G."/>
        </authorList>
    </citation>
    <scope>NUCLEOTIDE SEQUENCE</scope>
    <source>
        <strain evidence="1">ZS14-85</strain>
    </source>
</reference>
<dbReference type="Gene3D" id="2.180.10.10">
    <property type="entry name" value="RHS repeat-associated core"/>
    <property type="match status" value="1"/>
</dbReference>
<dbReference type="Proteomes" id="UP001165341">
    <property type="component" value="Unassembled WGS sequence"/>
</dbReference>
<dbReference type="InterPro" id="IPR022385">
    <property type="entry name" value="Rhs_assc_core"/>
</dbReference>
<protein>
    <submittedName>
        <fullName evidence="1">RHS repeat-associated core domain-containing protein</fullName>
    </submittedName>
</protein>
<dbReference type="NCBIfam" id="TIGR03696">
    <property type="entry name" value="Rhs_assc_core"/>
    <property type="match status" value="1"/>
</dbReference>